<dbReference type="PROSITE" id="PS51257">
    <property type="entry name" value="PROKAR_LIPOPROTEIN"/>
    <property type="match status" value="1"/>
</dbReference>
<name>A0A7X5XXK8_9SPHN</name>
<keyword evidence="3" id="KW-1185">Reference proteome</keyword>
<feature type="signal peptide" evidence="1">
    <location>
        <begin position="1"/>
        <end position="23"/>
    </location>
</feature>
<evidence type="ECO:0000256" key="1">
    <source>
        <dbReference type="SAM" id="SignalP"/>
    </source>
</evidence>
<dbReference type="PANTHER" id="PTHR39600:SF1">
    <property type="entry name" value="PEPTIDASE INHIBITOR I78 FAMILY PROTEIN"/>
    <property type="match status" value="1"/>
</dbReference>
<organism evidence="2 3">
    <name type="scientific">Sphingomonas trueperi</name>
    <dbReference type="NCBI Taxonomy" id="53317"/>
    <lineage>
        <taxon>Bacteria</taxon>
        <taxon>Pseudomonadati</taxon>
        <taxon>Pseudomonadota</taxon>
        <taxon>Alphaproteobacteria</taxon>
        <taxon>Sphingomonadales</taxon>
        <taxon>Sphingomonadaceae</taxon>
        <taxon>Sphingomonas</taxon>
    </lineage>
</organism>
<dbReference type="PANTHER" id="PTHR39600">
    <property type="entry name" value="PEPTIDASE INHIBITOR I78 FAMILY PROTEIN"/>
    <property type="match status" value="1"/>
</dbReference>
<feature type="chain" id="PRO_5031046770" description="Peptidase inhibitor I78 family protein" evidence="1">
    <location>
        <begin position="24"/>
        <end position="96"/>
    </location>
</feature>
<reference evidence="2 3" key="1">
    <citation type="submission" date="2020-03" db="EMBL/GenBank/DDBJ databases">
        <title>Genomic Encyclopedia of Type Strains, Phase IV (KMG-IV): sequencing the most valuable type-strain genomes for metagenomic binning, comparative biology and taxonomic classification.</title>
        <authorList>
            <person name="Goeker M."/>
        </authorList>
    </citation>
    <scope>NUCLEOTIDE SEQUENCE [LARGE SCALE GENOMIC DNA]</scope>
    <source>
        <strain evidence="2 3">DSM 7225</strain>
    </source>
</reference>
<proteinExistence type="predicted"/>
<evidence type="ECO:0008006" key="4">
    <source>
        <dbReference type="Google" id="ProtNLM"/>
    </source>
</evidence>
<dbReference type="InterPro" id="IPR021719">
    <property type="entry name" value="Prot_inh_I78"/>
</dbReference>
<dbReference type="Proteomes" id="UP000531251">
    <property type="component" value="Unassembled WGS sequence"/>
</dbReference>
<evidence type="ECO:0000313" key="2">
    <source>
        <dbReference type="EMBL" id="NJB97199.1"/>
    </source>
</evidence>
<dbReference type="Gene3D" id="3.30.10.10">
    <property type="entry name" value="Trypsin Inhibitor V, subunit A"/>
    <property type="match status" value="1"/>
</dbReference>
<accession>A0A7X5XXK8</accession>
<sequence length="96" mass="10166">MIRALTLLALAATAAACAPQKKAEPLPPMVECDANRVQDLKGKQRSPAIEADALARSGAKRVRWIAPGSAVTMDFRVDRLNLHVDAAGTITDARCG</sequence>
<dbReference type="Pfam" id="PF11720">
    <property type="entry name" value="Inhibitor_I78"/>
    <property type="match status" value="1"/>
</dbReference>
<comment type="caution">
    <text evidence="2">The sequence shown here is derived from an EMBL/GenBank/DDBJ whole genome shotgun (WGS) entry which is preliminary data.</text>
</comment>
<keyword evidence="1" id="KW-0732">Signal</keyword>
<dbReference type="EMBL" id="JAATJB010000003">
    <property type="protein sequence ID" value="NJB97199.1"/>
    <property type="molecule type" value="Genomic_DNA"/>
</dbReference>
<gene>
    <name evidence="2" type="ORF">GGR89_001505</name>
</gene>
<dbReference type="RefSeq" id="WP_125974437.1">
    <property type="nucleotide sequence ID" value="NZ_BAAADY010000012.1"/>
</dbReference>
<evidence type="ECO:0000313" key="3">
    <source>
        <dbReference type="Proteomes" id="UP000531251"/>
    </source>
</evidence>
<protein>
    <recommendedName>
        <fullName evidence="4">Peptidase inhibitor I78 family protein</fullName>
    </recommendedName>
</protein>
<dbReference type="AlphaFoldDB" id="A0A7X5XXK8"/>